<dbReference type="SMART" id="SM00448">
    <property type="entry name" value="REC"/>
    <property type="match status" value="1"/>
</dbReference>
<sequence length="297" mass="33746">MWKILLVEDKVFVGRKLIQWVLFGYTVSGEASKGREALELMAEDMPDLVITDIMMPGMDGIELLRNARSNEMISRFVMLTCMNEFKYAQQALEYRASGYILNFSMSMQSMHDILAKVAKELTAANEQRQQVLSEKFNVFYKQILDRIKADRLEEEALPGEFTEYETESGLSRQIPVLKGATVANPVQLPAVLSLADSLQLPLAGFNRVFLVSLIGNYSLTPEELLKQSMIEAKPGMWTGSYTSGSVTSLFFWFPSEPALDLEKLRLLPGKGIYSRPFSPCHLTTHWKRQLNQVNQLW</sequence>
<dbReference type="Pfam" id="PF00072">
    <property type="entry name" value="Response_reg"/>
    <property type="match status" value="1"/>
</dbReference>
<evidence type="ECO:0000256" key="1">
    <source>
        <dbReference type="PROSITE-ProRule" id="PRU00169"/>
    </source>
</evidence>
<dbReference type="GO" id="GO:0000160">
    <property type="term" value="P:phosphorelay signal transduction system"/>
    <property type="evidence" value="ECO:0007669"/>
    <property type="project" value="InterPro"/>
</dbReference>
<dbReference type="AlphaFoldDB" id="A0A7X3LGT0"/>
<dbReference type="PANTHER" id="PTHR43228">
    <property type="entry name" value="TWO-COMPONENT RESPONSE REGULATOR"/>
    <property type="match status" value="1"/>
</dbReference>
<dbReference type="InterPro" id="IPR001789">
    <property type="entry name" value="Sig_transdc_resp-reg_receiver"/>
</dbReference>
<dbReference type="CDD" id="cd17536">
    <property type="entry name" value="REC_YesN-like"/>
    <property type="match status" value="1"/>
</dbReference>
<feature type="domain" description="Response regulatory" evidence="2">
    <location>
        <begin position="3"/>
        <end position="117"/>
    </location>
</feature>
<comment type="caution">
    <text evidence="3">The sequence shown here is derived from an EMBL/GenBank/DDBJ whole genome shotgun (WGS) entry which is preliminary data.</text>
</comment>
<dbReference type="Gene3D" id="3.40.50.2300">
    <property type="match status" value="1"/>
</dbReference>
<accession>A0A7X3LGT0</accession>
<dbReference type="SUPFAM" id="SSF52172">
    <property type="entry name" value="CheY-like"/>
    <property type="match status" value="1"/>
</dbReference>
<dbReference type="InterPro" id="IPR052048">
    <property type="entry name" value="ST_Response_Regulator"/>
</dbReference>
<keyword evidence="4" id="KW-1185">Reference proteome</keyword>
<keyword evidence="1" id="KW-0597">Phosphoprotein</keyword>
<dbReference type="EMBL" id="WUBI01000001">
    <property type="protein sequence ID" value="MWV42484.1"/>
    <property type="molecule type" value="Genomic_DNA"/>
</dbReference>
<dbReference type="Proteomes" id="UP000460318">
    <property type="component" value="Unassembled WGS sequence"/>
</dbReference>
<evidence type="ECO:0000259" key="2">
    <source>
        <dbReference type="PROSITE" id="PS50110"/>
    </source>
</evidence>
<dbReference type="PANTHER" id="PTHR43228:SF1">
    <property type="entry name" value="TWO-COMPONENT RESPONSE REGULATOR ARR22"/>
    <property type="match status" value="1"/>
</dbReference>
<evidence type="ECO:0000313" key="4">
    <source>
        <dbReference type="Proteomes" id="UP000460318"/>
    </source>
</evidence>
<protein>
    <submittedName>
        <fullName evidence="3">Response regulator</fullName>
    </submittedName>
</protein>
<gene>
    <name evidence="3" type="ORF">GRF59_02460</name>
</gene>
<reference evidence="3 4" key="1">
    <citation type="submission" date="2019-12" db="EMBL/GenBank/DDBJ databases">
        <title>Paenibacillus sp. nov., an endophytic bacterium isolated from the stem of Dendrobium.</title>
        <authorList>
            <person name="Zhao R."/>
        </authorList>
    </citation>
    <scope>NUCLEOTIDE SEQUENCE [LARGE SCALE GENOMIC DNA]</scope>
    <source>
        <strain evidence="3 4">HJL G12</strain>
    </source>
</reference>
<organism evidence="3 4">
    <name type="scientific">Paenibacillus dendrobii</name>
    <dbReference type="NCBI Taxonomy" id="2691084"/>
    <lineage>
        <taxon>Bacteria</taxon>
        <taxon>Bacillati</taxon>
        <taxon>Bacillota</taxon>
        <taxon>Bacilli</taxon>
        <taxon>Bacillales</taxon>
        <taxon>Paenibacillaceae</taxon>
        <taxon>Paenibacillus</taxon>
    </lineage>
</organism>
<name>A0A7X3LGT0_9BACL</name>
<evidence type="ECO:0000313" key="3">
    <source>
        <dbReference type="EMBL" id="MWV42484.1"/>
    </source>
</evidence>
<feature type="modified residue" description="4-aspartylphosphate" evidence="1">
    <location>
        <position position="52"/>
    </location>
</feature>
<proteinExistence type="predicted"/>
<dbReference type="InterPro" id="IPR011006">
    <property type="entry name" value="CheY-like_superfamily"/>
</dbReference>
<dbReference type="PROSITE" id="PS50110">
    <property type="entry name" value="RESPONSE_REGULATORY"/>
    <property type="match status" value="1"/>
</dbReference>
<dbReference type="RefSeq" id="WP_160496081.1">
    <property type="nucleotide sequence ID" value="NZ_WUBI01000001.1"/>
</dbReference>